<sequence>MSRAINVNATQAEVIKFCARHGAAVSAIETLASGGTRVVLMNIIAAETMRAAFGRKLLTGTVRRTPLRTWAL</sequence>
<proteinExistence type="predicted"/>
<dbReference type="EMBL" id="JAOBTW010000016">
    <property type="protein sequence ID" value="MDZ7283102.1"/>
    <property type="molecule type" value="Genomic_DNA"/>
</dbReference>
<reference evidence="1 3" key="1">
    <citation type="journal article" date="2016" name="Front. Microbiol.">
        <title>Genomic Resource of Rice Seed Associated Bacteria.</title>
        <authorList>
            <person name="Midha S."/>
            <person name="Bansal K."/>
            <person name="Sharma S."/>
            <person name="Kumar N."/>
            <person name="Patil P.P."/>
            <person name="Chaudhry V."/>
            <person name="Patil P.B."/>
        </authorList>
    </citation>
    <scope>NUCLEOTIDE SEQUENCE [LARGE SCALE GENOMIC DNA]</scope>
    <source>
        <strain evidence="1 3">NS319</strain>
    </source>
</reference>
<reference evidence="2" key="3">
    <citation type="submission" date="2024-05" db="EMBL/GenBank/DDBJ databases">
        <title>Whole genome sequence analysis of rice epiphytic Sphingomonas sanguinis OsEp_Plm_15B2.</title>
        <authorList>
            <person name="Sahu K.P."/>
            <person name="Asharani P."/>
            <person name="Reddy B."/>
            <person name="Kumar A."/>
        </authorList>
    </citation>
    <scope>NUCLEOTIDE SEQUENCE</scope>
    <source>
        <strain evidence="2">OsEp_Plm_15B2</strain>
    </source>
</reference>
<evidence type="ECO:0000313" key="2">
    <source>
        <dbReference type="EMBL" id="MDZ7283102.1"/>
    </source>
</evidence>
<organism evidence="1 3">
    <name type="scientific">Sphingomonas sanguinis</name>
    <dbReference type="NCBI Taxonomy" id="33051"/>
    <lineage>
        <taxon>Bacteria</taxon>
        <taxon>Pseudomonadati</taxon>
        <taxon>Pseudomonadota</taxon>
        <taxon>Alphaproteobacteria</taxon>
        <taxon>Sphingomonadales</taxon>
        <taxon>Sphingomonadaceae</taxon>
        <taxon>Sphingomonas</taxon>
    </lineage>
</organism>
<protein>
    <submittedName>
        <fullName evidence="1">Uncharacterized protein</fullName>
    </submittedName>
</protein>
<evidence type="ECO:0000313" key="4">
    <source>
        <dbReference type="Proteomes" id="UP001292182"/>
    </source>
</evidence>
<dbReference type="PATRIC" id="fig|33051.3.peg.652"/>
<keyword evidence="4" id="KW-1185">Reference proteome</keyword>
<gene>
    <name evidence="2" type="ORF">N4G62_13825</name>
    <name evidence="1" type="ORF">NS319_15755</name>
</gene>
<comment type="caution">
    <text evidence="1">The sequence shown here is derived from an EMBL/GenBank/DDBJ whole genome shotgun (WGS) entry which is preliminary data.</text>
</comment>
<dbReference type="Proteomes" id="UP001292182">
    <property type="component" value="Unassembled WGS sequence"/>
</dbReference>
<name>A0A147HT14_9SPHN</name>
<dbReference type="EMBL" id="LDTD01000132">
    <property type="protein sequence ID" value="KTT68034.1"/>
    <property type="molecule type" value="Genomic_DNA"/>
</dbReference>
<dbReference type="RefSeq" id="WP_058734454.1">
    <property type="nucleotide sequence ID" value="NZ_JAOBTW010000016.1"/>
</dbReference>
<evidence type="ECO:0000313" key="3">
    <source>
        <dbReference type="Proteomes" id="UP000072867"/>
    </source>
</evidence>
<accession>A0A147HT14</accession>
<reference evidence="4" key="2">
    <citation type="submission" date="2023-07" db="EMBL/GenBank/DDBJ databases">
        <title>Whole genome sequence analysis of rice epiphytic Sphingomonas sanguinis OsEp_Plm_15B2.</title>
        <authorList>
            <person name="Sahu K.P."/>
            <person name="Asharani P."/>
            <person name="Reddy B."/>
            <person name="Kumar A."/>
        </authorList>
    </citation>
    <scope>NUCLEOTIDE SEQUENCE [LARGE SCALE GENOMIC DNA]</scope>
    <source>
        <strain evidence="4">OsEp_Plm_15B2</strain>
    </source>
</reference>
<dbReference type="AlphaFoldDB" id="A0A147HT14"/>
<dbReference type="GeneID" id="78488187"/>
<evidence type="ECO:0000313" key="1">
    <source>
        <dbReference type="EMBL" id="KTT68034.1"/>
    </source>
</evidence>
<dbReference type="Proteomes" id="UP000072867">
    <property type="component" value="Unassembled WGS sequence"/>
</dbReference>